<evidence type="ECO:0000313" key="2">
    <source>
        <dbReference type="Proteomes" id="UP001151532"/>
    </source>
</evidence>
<keyword evidence="2" id="KW-1185">Reference proteome</keyword>
<reference evidence="1" key="2">
    <citation type="journal article" date="2023" name="Int. J. Mol. Sci.">
        <title>De Novo Assembly and Annotation of 11 Diverse Shrub Willow (Salix) Genomes Reveals Novel Gene Organization in Sex-Linked Regions.</title>
        <authorList>
            <person name="Hyden B."/>
            <person name="Feng K."/>
            <person name="Yates T.B."/>
            <person name="Jawdy S."/>
            <person name="Cereghino C."/>
            <person name="Smart L.B."/>
            <person name="Muchero W."/>
        </authorList>
    </citation>
    <scope>NUCLEOTIDE SEQUENCE</scope>
    <source>
        <tissue evidence="1">Shoot tip</tissue>
    </source>
</reference>
<organism evidence="1 2">
    <name type="scientific">Salix purpurea</name>
    <name type="common">Purple osier willow</name>
    <dbReference type="NCBI Taxonomy" id="77065"/>
    <lineage>
        <taxon>Eukaryota</taxon>
        <taxon>Viridiplantae</taxon>
        <taxon>Streptophyta</taxon>
        <taxon>Embryophyta</taxon>
        <taxon>Tracheophyta</taxon>
        <taxon>Spermatophyta</taxon>
        <taxon>Magnoliopsida</taxon>
        <taxon>eudicotyledons</taxon>
        <taxon>Gunneridae</taxon>
        <taxon>Pentapetalae</taxon>
        <taxon>rosids</taxon>
        <taxon>fabids</taxon>
        <taxon>Malpighiales</taxon>
        <taxon>Salicaceae</taxon>
        <taxon>Saliceae</taxon>
        <taxon>Salix</taxon>
    </lineage>
</organism>
<reference evidence="1" key="1">
    <citation type="submission" date="2022-11" db="EMBL/GenBank/DDBJ databases">
        <authorList>
            <person name="Hyden B.L."/>
            <person name="Feng K."/>
            <person name="Yates T."/>
            <person name="Jawdy S."/>
            <person name="Smart L.B."/>
            <person name="Muchero W."/>
        </authorList>
    </citation>
    <scope>NUCLEOTIDE SEQUENCE</scope>
    <source>
        <tissue evidence="1">Shoot tip</tissue>
    </source>
</reference>
<dbReference type="EMBL" id="JAPFFK010000010">
    <property type="protein sequence ID" value="KAJ6740973.1"/>
    <property type="molecule type" value="Genomic_DNA"/>
</dbReference>
<sequence>MSHLKIKSKVKCENILKNKLDTELKCENKLETTEQCGKSVKKEVLKVSARSPIGSSQNFSETLRKFYRSMNVPCASTSSLPVRTHELQERNQEEI</sequence>
<dbReference type="AlphaFoldDB" id="A0A9Q0V3D7"/>
<proteinExistence type="predicted"/>
<comment type="caution">
    <text evidence="1">The sequence shown here is derived from an EMBL/GenBank/DDBJ whole genome shotgun (WGS) entry which is preliminary data.</text>
</comment>
<dbReference type="Proteomes" id="UP001151532">
    <property type="component" value="Chromosome 7"/>
</dbReference>
<name>A0A9Q0V3D7_SALPP</name>
<accession>A0A9Q0V3D7</accession>
<gene>
    <name evidence="1" type="ORF">OIU79_000986</name>
</gene>
<protein>
    <submittedName>
        <fullName evidence="1">Uncharacterized protein</fullName>
    </submittedName>
</protein>
<evidence type="ECO:0000313" key="1">
    <source>
        <dbReference type="EMBL" id="KAJ6740973.1"/>
    </source>
</evidence>